<gene>
    <name evidence="4" type="ORF">QE109_09730</name>
</gene>
<feature type="domain" description="Ppx/GppA phosphatase N-terminal" evidence="2">
    <location>
        <begin position="19"/>
        <end position="300"/>
    </location>
</feature>
<dbReference type="PANTHER" id="PTHR30005">
    <property type="entry name" value="EXOPOLYPHOSPHATASE"/>
    <property type="match status" value="1"/>
</dbReference>
<dbReference type="Proteomes" id="UP001158045">
    <property type="component" value="Unassembled WGS sequence"/>
</dbReference>
<evidence type="ECO:0000256" key="1">
    <source>
        <dbReference type="ARBA" id="ARBA00007125"/>
    </source>
</evidence>
<dbReference type="InterPro" id="IPR003695">
    <property type="entry name" value="Ppx_GppA_N"/>
</dbReference>
<dbReference type="Pfam" id="PF02541">
    <property type="entry name" value="Ppx-GppA"/>
    <property type="match status" value="1"/>
</dbReference>
<accession>A0ABT6NDG0</accession>
<evidence type="ECO:0000313" key="5">
    <source>
        <dbReference type="Proteomes" id="UP001158045"/>
    </source>
</evidence>
<feature type="domain" description="Ppx/GppA phosphatase C-terminal" evidence="3">
    <location>
        <begin position="320"/>
        <end position="471"/>
    </location>
</feature>
<dbReference type="EMBL" id="JARYZI010000005">
    <property type="protein sequence ID" value="MDH8678426.1"/>
    <property type="molecule type" value="Genomic_DNA"/>
</dbReference>
<dbReference type="RefSeq" id="WP_281094266.1">
    <property type="nucleotide sequence ID" value="NZ_JARYZI010000005.1"/>
</dbReference>
<dbReference type="Gene3D" id="1.10.3210.10">
    <property type="entry name" value="Hypothetical protein af1432"/>
    <property type="match status" value="1"/>
</dbReference>
<protein>
    <submittedName>
        <fullName evidence="4">HD domain-containing protein</fullName>
    </submittedName>
</protein>
<dbReference type="PANTHER" id="PTHR30005:SF0">
    <property type="entry name" value="RETROGRADE REGULATION PROTEIN 2"/>
    <property type="match status" value="1"/>
</dbReference>
<dbReference type="InterPro" id="IPR043129">
    <property type="entry name" value="ATPase_NBD"/>
</dbReference>
<proteinExistence type="inferred from homology"/>
<dbReference type="InterPro" id="IPR003607">
    <property type="entry name" value="HD/PDEase_dom"/>
</dbReference>
<dbReference type="SUPFAM" id="SSF53067">
    <property type="entry name" value="Actin-like ATPase domain"/>
    <property type="match status" value="2"/>
</dbReference>
<dbReference type="Gene3D" id="3.30.420.40">
    <property type="match status" value="1"/>
</dbReference>
<dbReference type="CDD" id="cd00077">
    <property type="entry name" value="HDc"/>
    <property type="match status" value="1"/>
</dbReference>
<dbReference type="InterPro" id="IPR048950">
    <property type="entry name" value="Ppx_GppA_C"/>
</dbReference>
<reference evidence="4 5" key="1">
    <citation type="submission" date="2023-04" db="EMBL/GenBank/DDBJ databases">
        <title>Fusibacter bizertensis strain WBS, isolated from littoral bottom sediments of the Arctic seas - biochemical and genomic analysis.</title>
        <authorList>
            <person name="Brioukhanov A.L."/>
        </authorList>
    </citation>
    <scope>NUCLEOTIDE SEQUENCE [LARGE SCALE GENOMIC DNA]</scope>
    <source>
        <strain evidence="4 5">WBS</strain>
    </source>
</reference>
<comment type="caution">
    <text evidence="4">The sequence shown here is derived from an EMBL/GenBank/DDBJ whole genome shotgun (WGS) entry which is preliminary data.</text>
</comment>
<keyword evidence="5" id="KW-1185">Reference proteome</keyword>
<dbReference type="InterPro" id="IPR050273">
    <property type="entry name" value="GppA/Ppx_hydrolase"/>
</dbReference>
<evidence type="ECO:0000259" key="3">
    <source>
        <dbReference type="Pfam" id="PF21447"/>
    </source>
</evidence>
<comment type="similarity">
    <text evidence="1">Belongs to the GppA/Ppx family.</text>
</comment>
<organism evidence="4 5">
    <name type="scientific">Fusibacter bizertensis</name>
    <dbReference type="NCBI Taxonomy" id="1488331"/>
    <lineage>
        <taxon>Bacteria</taxon>
        <taxon>Bacillati</taxon>
        <taxon>Bacillota</taxon>
        <taxon>Clostridia</taxon>
        <taxon>Eubacteriales</taxon>
        <taxon>Eubacteriales Family XII. Incertae Sedis</taxon>
        <taxon>Fusibacter</taxon>
    </lineage>
</organism>
<evidence type="ECO:0000259" key="2">
    <source>
        <dbReference type="Pfam" id="PF02541"/>
    </source>
</evidence>
<dbReference type="SUPFAM" id="SSF109604">
    <property type="entry name" value="HD-domain/PDEase-like"/>
    <property type="match status" value="1"/>
</dbReference>
<name>A0ABT6NDG0_9FIRM</name>
<sequence length="504" mass="58344">MDHLFAAIDLGSNAIKLKIVQVENGIMKPLEDVSVQIPLGDEVFLSNTIQLETVKEAVETLNYFKQTMASYGVTNYKAVATSALREAENSKNIVEIIRMRTGLEVEVVEDTIEKFLTYKSIRDKIHDYRSIRKGSLLVEVNSGSCDISIYTQNKLMKNDEIKLGIKSLKYMLIELEKRTVHYPYILKELIETRTSHIWPNIEAKKLTHFLAVGGEAKQMNELLFNDVEEVPMSLFKSYSAKAMANDYELRHKVESKRINWYEFLATIILYDVFTELVDAQFITVPNISLRDGILAELVEKEFSLTRYKHFNNDVFTLAYEISKRYKSSESHVKHMEHTALILFKALRINFQFHDRDETLLRLAAILHEIGKFTRMRDYLITTYEKISNLDILGIKHDESLIIAHMCRLISSSEHKMYDNMISGVQPEDQIRIFKLASILSIADALDKGKKQRITVVDTEITENNFYIKIKRDSETILEDWSFEFTIDNFANTFGIIPELKDVDE</sequence>
<dbReference type="Gene3D" id="3.30.420.150">
    <property type="entry name" value="Exopolyphosphatase. Domain 2"/>
    <property type="match status" value="1"/>
</dbReference>
<evidence type="ECO:0000313" key="4">
    <source>
        <dbReference type="EMBL" id="MDH8678426.1"/>
    </source>
</evidence>
<dbReference type="Pfam" id="PF21447">
    <property type="entry name" value="Ppx-GppA_III"/>
    <property type="match status" value="1"/>
</dbReference>